<evidence type="ECO:0000313" key="2">
    <source>
        <dbReference type="EMBL" id="KIW03708.1"/>
    </source>
</evidence>
<evidence type="ECO:0000256" key="1">
    <source>
        <dbReference type="SAM" id="MobiDB-lite"/>
    </source>
</evidence>
<accession>A0A0D2AAB5</accession>
<feature type="region of interest" description="Disordered" evidence="1">
    <location>
        <begin position="210"/>
        <end position="300"/>
    </location>
</feature>
<feature type="compositionally biased region" description="Polar residues" evidence="1">
    <location>
        <begin position="231"/>
        <end position="256"/>
    </location>
</feature>
<reference evidence="2 3" key="1">
    <citation type="submission" date="2015-01" db="EMBL/GenBank/DDBJ databases">
        <title>The Genome Sequence of Ochroconis gallopava CBS43764.</title>
        <authorList>
            <consortium name="The Broad Institute Genomics Platform"/>
            <person name="Cuomo C."/>
            <person name="de Hoog S."/>
            <person name="Gorbushina A."/>
            <person name="Stielow B."/>
            <person name="Teixiera M."/>
            <person name="Abouelleil A."/>
            <person name="Chapman S.B."/>
            <person name="Priest M."/>
            <person name="Young S.K."/>
            <person name="Wortman J."/>
            <person name="Nusbaum C."/>
            <person name="Birren B."/>
        </authorList>
    </citation>
    <scope>NUCLEOTIDE SEQUENCE [LARGE SCALE GENOMIC DNA]</scope>
    <source>
        <strain evidence="2 3">CBS 43764</strain>
    </source>
</reference>
<dbReference type="EMBL" id="KN847543">
    <property type="protein sequence ID" value="KIW03708.1"/>
    <property type="molecule type" value="Genomic_DNA"/>
</dbReference>
<protein>
    <submittedName>
        <fullName evidence="2">Uncharacterized protein</fullName>
    </submittedName>
</protein>
<feature type="compositionally biased region" description="Low complexity" evidence="1">
    <location>
        <begin position="216"/>
        <end position="230"/>
    </location>
</feature>
<feature type="compositionally biased region" description="Polar residues" evidence="1">
    <location>
        <begin position="97"/>
        <end position="110"/>
    </location>
</feature>
<dbReference type="HOGENOM" id="CLU_023951_0_0_1"/>
<dbReference type="InterPro" id="IPR034443">
    <property type="entry name" value="PB1A10.08"/>
</dbReference>
<dbReference type="VEuPathDB" id="FungiDB:PV09_05021"/>
<dbReference type="InParanoid" id="A0A0D2AAB5"/>
<feature type="compositionally biased region" description="Low complexity" evidence="1">
    <location>
        <begin position="26"/>
        <end position="47"/>
    </location>
</feature>
<keyword evidence="3" id="KW-1185">Reference proteome</keyword>
<dbReference type="AlphaFoldDB" id="A0A0D2AAB5"/>
<evidence type="ECO:0000313" key="3">
    <source>
        <dbReference type="Proteomes" id="UP000053259"/>
    </source>
</evidence>
<dbReference type="PANTHER" id="PTHR42051">
    <property type="entry name" value="MEIOTICALLY UP-REGULATED PROTEIN PB1A10.08"/>
    <property type="match status" value="1"/>
</dbReference>
<sequence>MMIQPRAYLYRAPSPEQKDRRRNSVRSQSPRSAPSISSSPTRPRSTPLPEPTKNVKKPEITVVNQKVQVPVVERAASEPVSIPTTSMLVQPRHHPSARSQSPRAPTQTVRSRGPHGGRTGRKVNEKHDANALPPAVAALLAVTTIPPPSRINRRRTPSQQRRISIDELIQEWRQEDNLSSSEGTKTPLDILLEPADETDNEDDQMLAGIDDEKDSACMSSRSVSSDSIASTPSLSPSLDATRSTVSNLSGPNTPSYRNRKHLAIRTEKVVSSPPTESCLDDHPLRSPASTDTLLDTPQIFPQRPKRVVKQKSTFKSNLTASLSALKSAAKSFSNFTAPSIPHDDMLTRSFFSQPYPSEMRPRDIEGIPDPALRRYLNPTHGVPALPVLSSDDFSFQLQEALSQPADDVDDSPLIQMQTYSRRKRSRSRVGLSVGPDRGEAAVLGQSLPWIRQREPRENSDFLRVIVLEMNMRRTGKLDSKGPLRARIWLPPRKNCEGSEVEVRGNKEVPIRWVGLSPDDI</sequence>
<dbReference type="Proteomes" id="UP000053259">
    <property type="component" value="Unassembled WGS sequence"/>
</dbReference>
<proteinExistence type="predicted"/>
<name>A0A0D2AAB5_9PEZI</name>
<feature type="region of interest" description="Disordered" evidence="1">
    <location>
        <begin position="1"/>
        <end position="70"/>
    </location>
</feature>
<feature type="compositionally biased region" description="Basic residues" evidence="1">
    <location>
        <begin position="112"/>
        <end position="121"/>
    </location>
</feature>
<gene>
    <name evidence="2" type="ORF">PV09_05021</name>
</gene>
<dbReference type="OrthoDB" id="4181307at2759"/>
<dbReference type="RefSeq" id="XP_016213577.1">
    <property type="nucleotide sequence ID" value="XM_016358476.1"/>
</dbReference>
<feature type="region of interest" description="Disordered" evidence="1">
    <location>
        <begin position="82"/>
        <end position="125"/>
    </location>
</feature>
<dbReference type="GeneID" id="27312994"/>
<organism evidence="2 3">
    <name type="scientific">Verruconis gallopava</name>
    <dbReference type="NCBI Taxonomy" id="253628"/>
    <lineage>
        <taxon>Eukaryota</taxon>
        <taxon>Fungi</taxon>
        <taxon>Dikarya</taxon>
        <taxon>Ascomycota</taxon>
        <taxon>Pezizomycotina</taxon>
        <taxon>Dothideomycetes</taxon>
        <taxon>Pleosporomycetidae</taxon>
        <taxon>Venturiales</taxon>
        <taxon>Sympoventuriaceae</taxon>
        <taxon>Verruconis</taxon>
    </lineage>
</organism>
<dbReference type="PANTHER" id="PTHR42051:SF1">
    <property type="entry name" value="MEIOTICALLY UP-REGULATED PROTEIN PB1A10.08"/>
    <property type="match status" value="1"/>
</dbReference>